<organism evidence="1 2">
    <name type="scientific">Pseudomonas frederiksbergensis</name>
    <dbReference type="NCBI Taxonomy" id="104087"/>
    <lineage>
        <taxon>Bacteria</taxon>
        <taxon>Pseudomonadati</taxon>
        <taxon>Pseudomonadota</taxon>
        <taxon>Gammaproteobacteria</taxon>
        <taxon>Pseudomonadales</taxon>
        <taxon>Pseudomonadaceae</taxon>
        <taxon>Pseudomonas</taxon>
    </lineage>
</organism>
<dbReference type="AlphaFoldDB" id="A0A423HS45"/>
<sequence length="110" mass="12226">MSHAEKMQKAARISDLELYDLVVAMYPEKFASRDEAGDDLWDEVMQFVDEELCGELLQDEQGLRSLLGRILLMTHPIGSALSGNLYHALGTVQIDGDQVRMMAAAKAQLT</sequence>
<dbReference type="RefSeq" id="WP_123358231.1">
    <property type="nucleotide sequence ID" value="NZ_MOBM01000014.1"/>
</dbReference>
<evidence type="ECO:0000313" key="2">
    <source>
        <dbReference type="Proteomes" id="UP000284002"/>
    </source>
</evidence>
<evidence type="ECO:0000313" key="1">
    <source>
        <dbReference type="EMBL" id="RON16031.1"/>
    </source>
</evidence>
<proteinExistence type="predicted"/>
<dbReference type="EMBL" id="MOBM01000014">
    <property type="protein sequence ID" value="RON16031.1"/>
    <property type="molecule type" value="Genomic_DNA"/>
</dbReference>
<protein>
    <submittedName>
        <fullName evidence="1">Uncharacterized protein</fullName>
    </submittedName>
</protein>
<name>A0A423HS45_9PSED</name>
<gene>
    <name evidence="1" type="ORF">BK662_11410</name>
</gene>
<accession>A0A423HS45</accession>
<reference evidence="1 2" key="1">
    <citation type="submission" date="2016-10" db="EMBL/GenBank/DDBJ databases">
        <title>Comparative genome analysis of multiple Pseudomonas spp. focuses on biocontrol and plant growth promoting traits.</title>
        <authorList>
            <person name="Tao X.-Y."/>
            <person name="Taylor C.G."/>
        </authorList>
    </citation>
    <scope>NUCLEOTIDE SEQUENCE [LARGE SCALE GENOMIC DNA]</scope>
    <source>
        <strain evidence="1 2">36C6</strain>
    </source>
</reference>
<comment type="caution">
    <text evidence="1">The sequence shown here is derived from an EMBL/GenBank/DDBJ whole genome shotgun (WGS) entry which is preliminary data.</text>
</comment>
<dbReference type="Proteomes" id="UP000284002">
    <property type="component" value="Unassembled WGS sequence"/>
</dbReference>